<comment type="caution">
    <text evidence="2">The sequence shown here is derived from an EMBL/GenBank/DDBJ whole genome shotgun (WGS) entry which is preliminary data.</text>
</comment>
<name>A0A8B5XS98_9BACI</name>
<evidence type="ECO:0000313" key="3">
    <source>
        <dbReference type="Proteomes" id="UP000317770"/>
    </source>
</evidence>
<dbReference type="EMBL" id="VNKI01000024">
    <property type="protein sequence ID" value="TVX75740.1"/>
    <property type="molecule type" value="Genomic_DNA"/>
</dbReference>
<sequence length="220" mass="25822">MSDIKWESIGPVAERFGIEVPRLRTWCDKGLIEFDKRTTGRWIPHTEFPKIKKIIEFFNRGGNVTFDDVKEELIKENLYHQLQTDKEQEEKSKEMALLLGQAFEQSGANEMFMQIGSEFKRMQQEVNRLSQLVEKQNETKLLEDNRISKLQEDNEVLKGLVKDLISSDKDLKDTFNVYMKEQQKEEIDKQTELEAKLELIEAQLTSQKKEKKGLLSKFFG</sequence>
<keyword evidence="1" id="KW-0175">Coiled coil</keyword>
<organism evidence="2 3">
    <name type="scientific">Peribacillus simplex</name>
    <dbReference type="NCBI Taxonomy" id="1478"/>
    <lineage>
        <taxon>Bacteria</taxon>
        <taxon>Bacillati</taxon>
        <taxon>Bacillota</taxon>
        <taxon>Bacilli</taxon>
        <taxon>Bacillales</taxon>
        <taxon>Bacillaceae</taxon>
        <taxon>Peribacillus</taxon>
    </lineage>
</organism>
<accession>A0A8B5XS98</accession>
<protein>
    <recommendedName>
        <fullName evidence="4">HTH merR-type domain-containing protein</fullName>
    </recommendedName>
</protein>
<evidence type="ECO:0000313" key="2">
    <source>
        <dbReference type="EMBL" id="TVX75740.1"/>
    </source>
</evidence>
<dbReference type="Proteomes" id="UP000317770">
    <property type="component" value="Unassembled WGS sequence"/>
</dbReference>
<dbReference type="AlphaFoldDB" id="A0A8B5XS98"/>
<evidence type="ECO:0000256" key="1">
    <source>
        <dbReference type="SAM" id="Coils"/>
    </source>
</evidence>
<evidence type="ECO:0008006" key="4">
    <source>
        <dbReference type="Google" id="ProtNLM"/>
    </source>
</evidence>
<gene>
    <name evidence="2" type="ORF">FQP34_27105</name>
</gene>
<feature type="coiled-coil region" evidence="1">
    <location>
        <begin position="180"/>
        <end position="217"/>
    </location>
</feature>
<proteinExistence type="predicted"/>
<reference evidence="2 3" key="1">
    <citation type="submission" date="2019-07" db="EMBL/GenBank/DDBJ databases">
        <title>Genome assembly of Bacillus simplex strain GGC-P6A.</title>
        <authorList>
            <person name="Jennings M.E."/>
            <person name="Barton H.A."/>
        </authorList>
    </citation>
    <scope>NUCLEOTIDE SEQUENCE [LARGE SCALE GENOMIC DNA]</scope>
    <source>
        <strain evidence="2 3">GGC-P6A</strain>
    </source>
</reference>
<dbReference type="RefSeq" id="WP_144481151.1">
    <property type="nucleotide sequence ID" value="NZ_JBNNSJ010000008.1"/>
</dbReference>